<protein>
    <submittedName>
        <fullName evidence="2">Uncharacterized protein</fullName>
    </submittedName>
</protein>
<gene>
    <name evidence="2" type="ORF">QYM36_001095</name>
</gene>
<evidence type="ECO:0000313" key="2">
    <source>
        <dbReference type="EMBL" id="KAK2724476.1"/>
    </source>
</evidence>
<feature type="chain" id="PRO_5041696997" evidence="1">
    <location>
        <begin position="21"/>
        <end position="222"/>
    </location>
</feature>
<evidence type="ECO:0000256" key="1">
    <source>
        <dbReference type="SAM" id="SignalP"/>
    </source>
</evidence>
<comment type="caution">
    <text evidence="2">The sequence shown here is derived from an EMBL/GenBank/DDBJ whole genome shotgun (WGS) entry which is preliminary data.</text>
</comment>
<evidence type="ECO:0000313" key="3">
    <source>
        <dbReference type="Proteomes" id="UP001187531"/>
    </source>
</evidence>
<dbReference type="EMBL" id="JAVRJZ010000003">
    <property type="protein sequence ID" value="KAK2724476.1"/>
    <property type="molecule type" value="Genomic_DNA"/>
</dbReference>
<sequence length="222" mass="23708">MKLFIYAIVAVAVAIPVTVADASVRANILVPDITPVGVTNLDSSINNHPGFDSGLVLNEKTYTNIFVRTMTTDVFDTRLCYIVASSLVTISATTTIEVNEAPPAPGICRKRRWAFENAIDGRISGPNDILASAVDTDSRSFAKKKGEEGDAVQEPEGRIFIKKAIFGAAAAAAAGLRPTLPSINILKDTTAYASIFETRTVGTIRRTVFATCTPQNVGITRC</sequence>
<keyword evidence="3" id="KW-1185">Reference proteome</keyword>
<keyword evidence="1" id="KW-0732">Signal</keyword>
<name>A0AA88ID62_ARTSF</name>
<feature type="signal peptide" evidence="1">
    <location>
        <begin position="1"/>
        <end position="20"/>
    </location>
</feature>
<reference evidence="2" key="1">
    <citation type="submission" date="2023-07" db="EMBL/GenBank/DDBJ databases">
        <title>Chromosome-level genome assembly of Artemia franciscana.</title>
        <authorList>
            <person name="Jo E."/>
        </authorList>
    </citation>
    <scope>NUCLEOTIDE SEQUENCE</scope>
    <source>
        <tissue evidence="2">Whole body</tissue>
    </source>
</reference>
<organism evidence="2 3">
    <name type="scientific">Artemia franciscana</name>
    <name type="common">Brine shrimp</name>
    <name type="synonym">Artemia sanfranciscana</name>
    <dbReference type="NCBI Taxonomy" id="6661"/>
    <lineage>
        <taxon>Eukaryota</taxon>
        <taxon>Metazoa</taxon>
        <taxon>Ecdysozoa</taxon>
        <taxon>Arthropoda</taxon>
        <taxon>Crustacea</taxon>
        <taxon>Branchiopoda</taxon>
        <taxon>Anostraca</taxon>
        <taxon>Artemiidae</taxon>
        <taxon>Artemia</taxon>
    </lineage>
</organism>
<accession>A0AA88ID62</accession>
<proteinExistence type="predicted"/>
<dbReference type="AlphaFoldDB" id="A0AA88ID62"/>
<dbReference type="Proteomes" id="UP001187531">
    <property type="component" value="Unassembled WGS sequence"/>
</dbReference>